<sequence>MRGALEQARVLISAACQGYSNSLPCRLREEQDRHHVLQGLDLTTGATANVVDLALPNAHLLSIWKQKAVEEYKCSSSLHFGRSPLR</sequence>
<comment type="caution">
    <text evidence="1">The sequence shown here is derived from an EMBL/GenBank/DDBJ whole genome shotgun (WGS) entry which is preliminary data.</text>
</comment>
<gene>
    <name evidence="1" type="ORF">PsYK624_077060</name>
</gene>
<dbReference type="EMBL" id="BPQB01000022">
    <property type="protein sequence ID" value="GJE91556.1"/>
    <property type="molecule type" value="Genomic_DNA"/>
</dbReference>
<dbReference type="AlphaFoldDB" id="A0A9P3LDI2"/>
<evidence type="ECO:0000313" key="2">
    <source>
        <dbReference type="Proteomes" id="UP000703269"/>
    </source>
</evidence>
<proteinExistence type="predicted"/>
<reference evidence="1 2" key="1">
    <citation type="submission" date="2021-08" db="EMBL/GenBank/DDBJ databases">
        <title>Draft Genome Sequence of Phanerochaete sordida strain YK-624.</title>
        <authorList>
            <person name="Mori T."/>
            <person name="Dohra H."/>
            <person name="Suzuki T."/>
            <person name="Kawagishi H."/>
            <person name="Hirai H."/>
        </authorList>
    </citation>
    <scope>NUCLEOTIDE SEQUENCE [LARGE SCALE GENOMIC DNA]</scope>
    <source>
        <strain evidence="1 2">YK-624</strain>
    </source>
</reference>
<keyword evidence="2" id="KW-1185">Reference proteome</keyword>
<evidence type="ECO:0000313" key="1">
    <source>
        <dbReference type="EMBL" id="GJE91556.1"/>
    </source>
</evidence>
<organism evidence="1 2">
    <name type="scientific">Phanerochaete sordida</name>
    <dbReference type="NCBI Taxonomy" id="48140"/>
    <lineage>
        <taxon>Eukaryota</taxon>
        <taxon>Fungi</taxon>
        <taxon>Dikarya</taxon>
        <taxon>Basidiomycota</taxon>
        <taxon>Agaricomycotina</taxon>
        <taxon>Agaricomycetes</taxon>
        <taxon>Polyporales</taxon>
        <taxon>Phanerochaetaceae</taxon>
        <taxon>Phanerochaete</taxon>
    </lineage>
</organism>
<dbReference type="Proteomes" id="UP000703269">
    <property type="component" value="Unassembled WGS sequence"/>
</dbReference>
<accession>A0A9P3LDI2</accession>
<protein>
    <submittedName>
        <fullName evidence="1">Uncharacterized protein</fullName>
    </submittedName>
</protein>
<name>A0A9P3LDI2_9APHY</name>